<dbReference type="Gene3D" id="2.40.30.170">
    <property type="match status" value="1"/>
</dbReference>
<sequence>MSANCAIRRVVHAPVALVLCALAATVLLSACQRGSEEQAAEIRPVRVLTIERQMVGDSISLTGRLQAQAEVNESFRIDGRLIERNVDVGDRVRPGQVLARLDQMNEQSNLQSARAQLAAAQAQGLEARTSYARMRDLLAEHAVSRASFEQAEAMQKITQSQIDSAQALVEIAQNRLSYTNLVSDAAGVVTARGPEAGEVVAAGRMIVQVAREGAVDAVFDVPAAVKDVAPTNPEILVALGGDPKVTAVGKVREVSPRADPITGTFTVRVRLINPPPAMRLGSTVTGRMKLDRVPALDIPASALIRPGGKPAVWIVDTKAGTVSERNVELQAYDAERVQVSQGLAPGDVIVTAGVQALRPGQKVRWTEATK</sequence>
<dbReference type="EMBL" id="JBHSGA010000017">
    <property type="protein sequence ID" value="MFC4526938.1"/>
    <property type="molecule type" value="Genomic_DNA"/>
</dbReference>
<organism evidence="5 6">
    <name type="scientific">Dyella halodurans</name>
    <dbReference type="NCBI Taxonomy" id="1920171"/>
    <lineage>
        <taxon>Bacteria</taxon>
        <taxon>Pseudomonadati</taxon>
        <taxon>Pseudomonadota</taxon>
        <taxon>Gammaproteobacteria</taxon>
        <taxon>Lysobacterales</taxon>
        <taxon>Rhodanobacteraceae</taxon>
        <taxon>Dyella</taxon>
    </lineage>
</organism>
<protein>
    <submittedName>
        <fullName evidence="5">Efflux RND transporter periplasmic adaptor subunit</fullName>
    </submittedName>
</protein>
<dbReference type="SUPFAM" id="SSF111369">
    <property type="entry name" value="HlyD-like secretion proteins"/>
    <property type="match status" value="1"/>
</dbReference>
<dbReference type="Gene3D" id="2.40.420.20">
    <property type="match status" value="1"/>
</dbReference>
<dbReference type="Proteomes" id="UP001595961">
    <property type="component" value="Unassembled WGS sequence"/>
</dbReference>
<dbReference type="Pfam" id="PF25876">
    <property type="entry name" value="HH_MFP_RND"/>
    <property type="match status" value="1"/>
</dbReference>
<dbReference type="PANTHER" id="PTHR30469:SF38">
    <property type="entry name" value="HLYD FAMILY SECRETION PROTEIN"/>
    <property type="match status" value="1"/>
</dbReference>
<name>A0ABV9C1S1_9GAMM</name>
<accession>A0ABV9C1S1</accession>
<dbReference type="InterPro" id="IPR058627">
    <property type="entry name" value="MdtA-like_C"/>
</dbReference>
<evidence type="ECO:0000313" key="6">
    <source>
        <dbReference type="Proteomes" id="UP001595961"/>
    </source>
</evidence>
<proteinExistence type="inferred from homology"/>
<gene>
    <name evidence="5" type="ORF">ACFO5W_09885</name>
</gene>
<evidence type="ECO:0000259" key="4">
    <source>
        <dbReference type="Pfam" id="PF25967"/>
    </source>
</evidence>
<feature type="domain" description="Multidrug resistance protein MdtA-like C-terminal permuted SH3" evidence="4">
    <location>
        <begin position="295"/>
        <end position="355"/>
    </location>
</feature>
<dbReference type="RefSeq" id="WP_266148837.1">
    <property type="nucleotide sequence ID" value="NZ_CP064028.1"/>
</dbReference>
<dbReference type="NCBIfam" id="TIGR01730">
    <property type="entry name" value="RND_mfp"/>
    <property type="match status" value="1"/>
</dbReference>
<comment type="similarity">
    <text evidence="1">Belongs to the membrane fusion protein (MFP) (TC 8.A.1) family.</text>
</comment>
<evidence type="ECO:0000256" key="1">
    <source>
        <dbReference type="ARBA" id="ARBA00009477"/>
    </source>
</evidence>
<dbReference type="PANTHER" id="PTHR30469">
    <property type="entry name" value="MULTIDRUG RESISTANCE PROTEIN MDTA"/>
    <property type="match status" value="1"/>
</dbReference>
<dbReference type="Gene3D" id="2.40.50.100">
    <property type="match status" value="1"/>
</dbReference>
<keyword evidence="2" id="KW-0732">Signal</keyword>
<reference evidence="6" key="1">
    <citation type="journal article" date="2019" name="Int. J. Syst. Evol. Microbiol.">
        <title>The Global Catalogue of Microorganisms (GCM) 10K type strain sequencing project: providing services to taxonomists for standard genome sequencing and annotation.</title>
        <authorList>
            <consortium name="The Broad Institute Genomics Platform"/>
            <consortium name="The Broad Institute Genome Sequencing Center for Infectious Disease"/>
            <person name="Wu L."/>
            <person name="Ma J."/>
        </authorList>
    </citation>
    <scope>NUCLEOTIDE SEQUENCE [LARGE SCALE GENOMIC DNA]</scope>
    <source>
        <strain evidence="6">CCM 4481</strain>
    </source>
</reference>
<dbReference type="Pfam" id="PF25967">
    <property type="entry name" value="RND-MFP_C"/>
    <property type="match status" value="1"/>
</dbReference>
<dbReference type="InterPro" id="IPR058624">
    <property type="entry name" value="MdtA-like_HH"/>
</dbReference>
<feature type="chain" id="PRO_5045259405" evidence="2">
    <location>
        <begin position="24"/>
        <end position="370"/>
    </location>
</feature>
<evidence type="ECO:0000256" key="2">
    <source>
        <dbReference type="SAM" id="SignalP"/>
    </source>
</evidence>
<evidence type="ECO:0000259" key="3">
    <source>
        <dbReference type="Pfam" id="PF25876"/>
    </source>
</evidence>
<dbReference type="InterPro" id="IPR006143">
    <property type="entry name" value="RND_pump_MFP"/>
</dbReference>
<dbReference type="Gene3D" id="1.10.287.470">
    <property type="entry name" value="Helix hairpin bin"/>
    <property type="match status" value="1"/>
</dbReference>
<comment type="caution">
    <text evidence="5">The sequence shown here is derived from an EMBL/GenBank/DDBJ whole genome shotgun (WGS) entry which is preliminary data.</text>
</comment>
<feature type="signal peptide" evidence="2">
    <location>
        <begin position="1"/>
        <end position="23"/>
    </location>
</feature>
<evidence type="ECO:0000313" key="5">
    <source>
        <dbReference type="EMBL" id="MFC4526938.1"/>
    </source>
</evidence>
<keyword evidence="6" id="KW-1185">Reference proteome</keyword>
<feature type="domain" description="Multidrug resistance protein MdtA-like alpha-helical hairpin" evidence="3">
    <location>
        <begin position="110"/>
        <end position="179"/>
    </location>
</feature>